<dbReference type="InterPro" id="IPR010921">
    <property type="entry name" value="Trp_repressor/repl_initiator"/>
</dbReference>
<evidence type="ECO:0000256" key="2">
    <source>
        <dbReference type="SAM" id="MobiDB-lite"/>
    </source>
</evidence>
<dbReference type="Pfam" id="PF13276">
    <property type="entry name" value="HTH_21"/>
    <property type="match status" value="1"/>
</dbReference>
<evidence type="ECO:0000313" key="5">
    <source>
        <dbReference type="Proteomes" id="UP001295440"/>
    </source>
</evidence>
<comment type="function">
    <text evidence="1">Involved in the transposition of the insertion sequence.</text>
</comment>
<dbReference type="AlphaFoldDB" id="A0AAU9QYI5"/>
<dbReference type="SUPFAM" id="SSF48295">
    <property type="entry name" value="TrpR-like"/>
    <property type="match status" value="1"/>
</dbReference>
<dbReference type="InterPro" id="IPR001584">
    <property type="entry name" value="Integrase_cat-core"/>
</dbReference>
<dbReference type="InterPro" id="IPR048020">
    <property type="entry name" value="Transpos_IS3"/>
</dbReference>
<dbReference type="PANTHER" id="PTHR46889">
    <property type="entry name" value="TRANSPOSASE INSF FOR INSERTION SEQUENCE IS3B-RELATED"/>
    <property type="match status" value="1"/>
</dbReference>
<dbReference type="PROSITE" id="PS50994">
    <property type="entry name" value="INTEGRASE"/>
    <property type="match status" value="1"/>
</dbReference>
<gene>
    <name evidence="4" type="ORF">LDD865_0056</name>
</gene>
<organism evidence="4 5">
    <name type="scientific">Lactobacillus delbrueckii subsp. delbrueckii</name>
    <dbReference type="NCBI Taxonomy" id="83684"/>
    <lineage>
        <taxon>Bacteria</taxon>
        <taxon>Bacillati</taxon>
        <taxon>Bacillota</taxon>
        <taxon>Bacilli</taxon>
        <taxon>Lactobacillales</taxon>
        <taxon>Lactobacillaceae</taxon>
        <taxon>Lactobacillus</taxon>
    </lineage>
</organism>
<dbReference type="EMBL" id="OV915080">
    <property type="protein sequence ID" value="CAH1705220.1"/>
    <property type="molecule type" value="Genomic_DNA"/>
</dbReference>
<dbReference type="InterPro" id="IPR025948">
    <property type="entry name" value="HTH-like_dom"/>
</dbReference>
<dbReference type="Pfam" id="PF00665">
    <property type="entry name" value="rve"/>
    <property type="match status" value="1"/>
</dbReference>
<evidence type="ECO:0000259" key="3">
    <source>
        <dbReference type="PROSITE" id="PS50994"/>
    </source>
</evidence>
<evidence type="ECO:0000313" key="4">
    <source>
        <dbReference type="EMBL" id="CAH1705220.1"/>
    </source>
</evidence>
<dbReference type="InterPro" id="IPR050900">
    <property type="entry name" value="Transposase_IS3/IS150/IS904"/>
</dbReference>
<name>A0AAU9QYI5_9LACO</name>
<dbReference type="GO" id="GO:0043565">
    <property type="term" value="F:sequence-specific DNA binding"/>
    <property type="evidence" value="ECO:0007669"/>
    <property type="project" value="InterPro"/>
</dbReference>
<protein>
    <submittedName>
        <fullName evidence="4">Integrase catalytic domain-containing protein</fullName>
    </submittedName>
</protein>
<dbReference type="NCBIfam" id="NF033516">
    <property type="entry name" value="transpos_IS3"/>
    <property type="match status" value="1"/>
</dbReference>
<reference evidence="4" key="1">
    <citation type="submission" date="2022-02" db="EMBL/GenBank/DDBJ databases">
        <authorList>
            <person name="Deutsch MARIE S."/>
        </authorList>
    </citation>
    <scope>NUCLEOTIDE SEQUENCE</scope>
    <source>
        <strain evidence="4">CIRM-BIA865</strain>
    </source>
</reference>
<feature type="compositionally biased region" description="Polar residues" evidence="2">
    <location>
        <begin position="178"/>
        <end position="187"/>
    </location>
</feature>
<feature type="domain" description="Integrase catalytic" evidence="3">
    <location>
        <begin position="349"/>
        <end position="513"/>
    </location>
</feature>
<proteinExistence type="predicted"/>
<dbReference type="Pfam" id="PF13333">
    <property type="entry name" value="rve_2"/>
    <property type="match status" value="1"/>
</dbReference>
<dbReference type="Gene3D" id="3.30.420.10">
    <property type="entry name" value="Ribonuclease H-like superfamily/Ribonuclease H"/>
    <property type="match status" value="1"/>
</dbReference>
<dbReference type="InterPro" id="IPR012337">
    <property type="entry name" value="RNaseH-like_sf"/>
</dbReference>
<accession>A0AAU9QYI5</accession>
<feature type="region of interest" description="Disordered" evidence="2">
    <location>
        <begin position="169"/>
        <end position="195"/>
    </location>
</feature>
<sequence>MMTVYSREYYQAGLAEGKIKAKKLDKYRLGPDFILAYDLGPAASDMTPEIRTLISGVIFMTKYTKEIKLAIYHEWVDDHRRGTYLSQKYGMGRGGIHYLVDLIQKHGEDILDRPQQKYTANFKLAAIDRVLLGGEALSQVSLDLGLTNTGILANWLRSFKESGYTVITKKKGRPPKNAQKQGQTTDQRAGRAGKEAYSRACIHKKIGGLNSRTEEPRKEELARAITELRQELRLSVKYIIDVINANPGLPHISRSNYYYQTHKPDKDSGNQKLMDRIKEIFLEHSRRYGYRRIYGQLRREVYEINHKKVQRLMQKMGLFAISIRKKRKYSSYYGVQGKIKPDLIKRNFYAIIPDRHWFTDVTEFHLKDQKLYLSPIIDGCTQEIISYNISRHPDLKQVMTMLDDAFEKHPALNGLIFHSDRGWQYQHQAYQAALANRGIDQSMSRLGNSLDDGLMEGFFGILKREMFYGQEHKYKDLNELEQAIHKYIDYYNNVRIKTGRKNMTPIEYRNHVLTTLTA</sequence>
<dbReference type="InterPro" id="IPR036397">
    <property type="entry name" value="RNaseH_sf"/>
</dbReference>
<dbReference type="GO" id="GO:0015074">
    <property type="term" value="P:DNA integration"/>
    <property type="evidence" value="ECO:0007669"/>
    <property type="project" value="InterPro"/>
</dbReference>
<evidence type="ECO:0000256" key="1">
    <source>
        <dbReference type="ARBA" id="ARBA00002286"/>
    </source>
</evidence>
<dbReference type="Proteomes" id="UP001295440">
    <property type="component" value="Chromosome"/>
</dbReference>
<dbReference type="PANTHER" id="PTHR46889:SF5">
    <property type="entry name" value="INTEGRASE PROTEIN"/>
    <property type="match status" value="1"/>
</dbReference>
<dbReference type="SUPFAM" id="SSF53098">
    <property type="entry name" value="Ribonuclease H-like"/>
    <property type="match status" value="1"/>
</dbReference>